<dbReference type="FunFam" id="2.10.25.10:FF:000135">
    <property type="entry name" value="Laminin subunit beta 4"/>
    <property type="match status" value="2"/>
</dbReference>
<dbReference type="PROSITE" id="PS51117">
    <property type="entry name" value="LAMININ_NTER"/>
    <property type="match status" value="1"/>
</dbReference>
<feature type="disulfide bond" evidence="13">
    <location>
        <begin position="491"/>
        <end position="500"/>
    </location>
</feature>
<dbReference type="PANTHER" id="PTHR10574:SF375">
    <property type="entry name" value="LAMININ SUBUNIT BETA-1"/>
    <property type="match status" value="1"/>
</dbReference>
<feature type="disulfide bond" evidence="13">
    <location>
        <begin position="522"/>
        <end position="539"/>
    </location>
</feature>
<dbReference type="FunFam" id="2.10.25.10:FF:000280">
    <property type="entry name" value="Laminin subunit beta 4"/>
    <property type="match status" value="1"/>
</dbReference>
<dbReference type="FunFam" id="2.170.300.10:FF:000001">
    <property type="entry name" value="Laminin subunit beta-1"/>
    <property type="match status" value="1"/>
</dbReference>
<evidence type="ECO:0000256" key="14">
    <source>
        <dbReference type="SAM" id="Coils"/>
    </source>
</evidence>
<feature type="coiled-coil region" evidence="14">
    <location>
        <begin position="1437"/>
        <end position="1464"/>
    </location>
</feature>
<keyword evidence="5 15" id="KW-0732">Signal</keyword>
<keyword evidence="9 14" id="KW-0175">Coiled coil</keyword>
<organism evidence="19">
    <name type="scientific">Menopon gallinae</name>
    <name type="common">poultry shaft louse</name>
    <dbReference type="NCBI Taxonomy" id="328185"/>
    <lineage>
        <taxon>Eukaryota</taxon>
        <taxon>Metazoa</taxon>
        <taxon>Ecdysozoa</taxon>
        <taxon>Arthropoda</taxon>
        <taxon>Hexapoda</taxon>
        <taxon>Insecta</taxon>
        <taxon>Pterygota</taxon>
        <taxon>Neoptera</taxon>
        <taxon>Paraneoptera</taxon>
        <taxon>Psocodea</taxon>
        <taxon>Troctomorpha</taxon>
        <taxon>Phthiraptera</taxon>
        <taxon>Amblycera</taxon>
        <taxon>Menoponidae</taxon>
        <taxon>Menopon</taxon>
    </lineage>
</organism>
<dbReference type="FunFam" id="2.10.25.10:FF:000011">
    <property type="entry name" value="Cadherin EGF LAG seven-pass G-type receptor"/>
    <property type="match status" value="2"/>
</dbReference>
<feature type="domain" description="Laminin EGF-like" evidence="16">
    <location>
        <begin position="409"/>
        <end position="468"/>
    </location>
</feature>
<feature type="disulfide bond" evidence="13">
    <location>
        <begin position="311"/>
        <end position="320"/>
    </location>
</feature>
<evidence type="ECO:0000256" key="15">
    <source>
        <dbReference type="SAM" id="SignalP"/>
    </source>
</evidence>
<dbReference type="InterPro" id="IPR013015">
    <property type="entry name" value="Laminin_IV_B"/>
</dbReference>
<dbReference type="FunFam" id="2.10.25.10:FF:000101">
    <property type="entry name" value="Laminin subunit beta 1"/>
    <property type="match status" value="1"/>
</dbReference>
<feature type="disulfide bond" evidence="13">
    <location>
        <begin position="1106"/>
        <end position="1115"/>
    </location>
</feature>
<dbReference type="FunFam" id="2.10.25.10:FF:000130">
    <property type="entry name" value="Laminin subunit beta 1"/>
    <property type="match status" value="1"/>
</dbReference>
<keyword evidence="7" id="KW-0084">Basement membrane</keyword>
<feature type="domain" description="Laminin EGF-like" evidence="16">
    <location>
        <begin position="1085"/>
        <end position="1132"/>
    </location>
</feature>
<dbReference type="SMART" id="SM00180">
    <property type="entry name" value="EGF_Lam"/>
    <property type="match status" value="13"/>
</dbReference>
<dbReference type="GO" id="GO:0016477">
    <property type="term" value="P:cell migration"/>
    <property type="evidence" value="ECO:0007669"/>
    <property type="project" value="TreeGrafter"/>
</dbReference>
<evidence type="ECO:0000259" key="17">
    <source>
        <dbReference type="PROSITE" id="PS51116"/>
    </source>
</evidence>
<feature type="domain" description="Laminin EGF-like" evidence="16">
    <location>
        <begin position="780"/>
        <end position="827"/>
    </location>
</feature>
<dbReference type="InterPro" id="IPR008211">
    <property type="entry name" value="Laminin_N"/>
</dbReference>
<keyword evidence="8" id="KW-0130">Cell adhesion</keyword>
<feature type="disulfide bond" evidence="13">
    <location>
        <begin position="1135"/>
        <end position="1152"/>
    </location>
</feature>
<dbReference type="PROSITE" id="PS01248">
    <property type="entry name" value="EGF_LAM_1"/>
    <property type="match status" value="6"/>
</dbReference>
<comment type="caution">
    <text evidence="13">Lacks conserved residue(s) required for the propagation of feature annotation.</text>
</comment>
<dbReference type="Pfam" id="PF00055">
    <property type="entry name" value="Laminin_N"/>
    <property type="match status" value="1"/>
</dbReference>
<feature type="disulfide bond" evidence="13">
    <location>
        <begin position="892"/>
        <end position="901"/>
    </location>
</feature>
<feature type="domain" description="Laminin EGF-like" evidence="16">
    <location>
        <begin position="1034"/>
        <end position="1084"/>
    </location>
</feature>
<dbReference type="SUPFAM" id="SSF57196">
    <property type="entry name" value="EGF/Laminin"/>
    <property type="match status" value="13"/>
</dbReference>
<sequence length="1779" mass="197859">MGYFRVLSWGLLFILIHIIVGQTRIRGRGRGQLPYPRTQTCETGSCYPATGNLLIGRESKLTASSTCGIKKQEKFCIVSHLEGPKKCFWCDSRGHNRNDRTISHNISNIVDIHTREMDSWWQSENGVENVTIQLDMEAEFHFTHLVINFKTFRPAAMIIERSQDRGRTWQIYRYFAYDCASVFPNVKTDIPRRLSDVICEEKYSSVNPSSGGELIFRVIPPNIPVDDPFAAEVQELVKMTNLRIKFLKLHTLGDNLLDKREEIQEKYYYAINHMIVRGSCSCYGHASRCLPLPEVANSDYPPDMVHGQCECTHNTKGLNCNECEDFYNDLPWKPAFGKSQNACKRCNCNAHASSCHFDSAVFEMTGNVTGGVCDNCQHNTQGRNCEECIPLFYHDPNYDIQDVNACQPCDCDPRGSLDDGICDSHTDPANGLESGRCHCKPNVDGRRCDRCKEGYWNFDENSPEGCQPCTCHALGTIDSQGCNVNTGECTCKRYVTGRDCNQCLPQYWGLSEDRDGCKPCNCDPGGSYDNDCDVITGQCRCRPHVIGRTCNQAEQTYFTGFPDYMVYEAELAKSSDDVQVVVMEPNRDGRGDSWTGTGYTRTFEGSNLEFDIDDIKTPMEYNIVIRYSPQLPGGWDNVRTVVERLEPVDPRGPCANAISDTEVNYIQLPVDGRSATVHPPVCMEPGKKYKVRLEFGRYDPVIEAPSASILIDSIALIPRYEDIGFYQVSPENRHSYEEFLRYRCGDIFHYASQQGRQIPKICESHLKSIGAYIYGGAFPCDCDPTGSKSYACNPLGGQCECKPNVVGRQCNRCAPGTYGFGPNGCIACDCNSLALDNFCDQVTGQCKCREHTYGRVCDQCQIGFWNFPNCQRCECNGHADTCDLKTGVCLGCRDFTHGERCDTCIEGYYGEPRLGFDIPCRPCPCPGSEDSGHSFASRCHLDPRTKDVVCECFIGYGGARCDVCADNYYGDPEFPGGSCQACNCSNNVDITRPGNCDPRTGRCLQCLFNTEGDHCEFCKEGYFGDAINQQCTECVCELLGTNRSVGLCDKNTGQCPCLPNVVGLSCDRCKENHWKIASGEGCEPCDCDPVGSYSEQCNEFDGQCDCKPGFGSRRCDQCQANHWGDPNVQCHRCECDVIGSATMQCHRNNGSCICLEGMGGNKCDECARGYLGVAPHCTSCGECFKNWNDILEELHAESERMIAEAANIKEIGVQGAYTHEFVQMERALEEIQELLKTTNVSAQELAATLDLIAPLRNKLAEATGKLNATGEALEVTEQQIKWVDLDLGDLKVQMQKVLDGAESLKENATKLQEANVEGALNLTSKAQKQSEEAEHSAIFIAENTLTNSERQCKRALTLYNRSIDEVNEMQQQNEKTLDELQVRLNSLNEKIPELNEKVCGKAEVCDETCGGAGCGTCGGISCDMGAVTKANASYELVKKADKAIKEKEGKAEELLRGIAQAKHDAMVAKNASEDALLTAERAKNGSENAIKESAMFAEKLDKFINTPGAKPSEIRTAAEETLKLNIEREPKQVEELANKINNAVKKLTNIDDILDETRQDRESAIQLKEQALEAKADAENILNILENVTKALDEAGDAQNKAREAIQLAKGHISSAEKDLTQIGSESSEAQNKTSETYNIVQGLNDRLQHLKSQFFKNRISASEINEEVGAVTKDADDTFAEVSKLQKQYKQAEEKLGITTDKSDGAKERAQRLFDRASQLYVSVNAKEKDLKDLEQWYEEKGKTLEGLNEDMKQLSNKMDDYIAKISSRSKYYTECIS</sequence>
<feature type="disulfide bond" evidence="13">
    <location>
        <begin position="801"/>
        <end position="810"/>
    </location>
</feature>
<comment type="subcellular location">
    <subcellularLocation>
        <location evidence="1">Secreted</location>
        <location evidence="1">Extracellular space</location>
        <location evidence="1">Extracellular matrix</location>
        <location evidence="1">Basement membrane</location>
    </subcellularLocation>
</comment>
<name>A0AAW2HE94_9NEOP</name>
<feature type="disulfide bond" evidence="13">
    <location>
        <begin position="520"/>
        <end position="532"/>
    </location>
</feature>
<dbReference type="GO" id="GO:0043256">
    <property type="term" value="C:laminin complex"/>
    <property type="evidence" value="ECO:0007669"/>
    <property type="project" value="TreeGrafter"/>
</dbReference>
<feature type="coiled-coil region" evidence="14">
    <location>
        <begin position="1359"/>
        <end position="1397"/>
    </location>
</feature>
<dbReference type="GO" id="GO:0009888">
    <property type="term" value="P:tissue development"/>
    <property type="evidence" value="ECO:0007669"/>
    <property type="project" value="TreeGrafter"/>
</dbReference>
<feature type="disulfide bond" evidence="13">
    <location>
        <begin position="376"/>
        <end position="385"/>
    </location>
</feature>
<feature type="disulfide bond" evidence="13">
    <location>
        <begin position="503"/>
        <end position="517"/>
    </location>
</feature>
<dbReference type="Pfam" id="PF00053">
    <property type="entry name" value="EGF_laminin"/>
    <property type="match status" value="11"/>
</dbReference>
<feature type="signal peptide" evidence="15">
    <location>
        <begin position="1"/>
        <end position="21"/>
    </location>
</feature>
<feature type="domain" description="Laminin EGF-like" evidence="16">
    <location>
        <begin position="469"/>
        <end position="519"/>
    </location>
</feature>
<evidence type="ECO:0000256" key="10">
    <source>
        <dbReference type="ARBA" id="ARBA00023157"/>
    </source>
</evidence>
<evidence type="ECO:0000256" key="6">
    <source>
        <dbReference type="ARBA" id="ARBA00022737"/>
    </source>
</evidence>
<dbReference type="FunFam" id="2.170.300.10:FF:000004">
    <property type="entry name" value="Laminin subunit beta 1"/>
    <property type="match status" value="1"/>
</dbReference>
<feature type="domain" description="Laminin EGF-like" evidence="16">
    <location>
        <begin position="828"/>
        <end position="872"/>
    </location>
</feature>
<feature type="coiled-coil region" evidence="14">
    <location>
        <begin position="1676"/>
        <end position="1703"/>
    </location>
</feature>
<evidence type="ECO:0000256" key="12">
    <source>
        <dbReference type="ARBA" id="ARBA00023292"/>
    </source>
</evidence>
<feature type="disulfide bond" evidence="13">
    <location>
        <begin position="782"/>
        <end position="799"/>
    </location>
</feature>
<evidence type="ECO:0000256" key="2">
    <source>
        <dbReference type="ARBA" id="ARBA00022525"/>
    </source>
</evidence>
<dbReference type="InterPro" id="IPR050440">
    <property type="entry name" value="Laminin/Netrin_ECM"/>
</dbReference>
<evidence type="ECO:0000259" key="16">
    <source>
        <dbReference type="PROSITE" id="PS50027"/>
    </source>
</evidence>
<gene>
    <name evidence="19" type="ORF">PYX00_010038</name>
</gene>
<dbReference type="GO" id="GO:0007411">
    <property type="term" value="P:axon guidance"/>
    <property type="evidence" value="ECO:0007669"/>
    <property type="project" value="TreeGrafter"/>
</dbReference>
<dbReference type="FunFam" id="2.10.25.10:FF:000145">
    <property type="entry name" value="Laminin subunit beta 1"/>
    <property type="match status" value="1"/>
</dbReference>
<dbReference type="SMART" id="SM00136">
    <property type="entry name" value="LamNT"/>
    <property type="match status" value="1"/>
</dbReference>
<dbReference type="FunFam" id="2.10.25.10:FF:000065">
    <property type="entry name" value="Laminin subunit beta 1"/>
    <property type="match status" value="1"/>
</dbReference>
<keyword evidence="4" id="KW-0597">Phosphoprotein</keyword>
<dbReference type="InterPro" id="IPR002049">
    <property type="entry name" value="LE_dom"/>
</dbReference>
<keyword evidence="6" id="KW-0677">Repeat</keyword>
<dbReference type="PANTHER" id="PTHR10574">
    <property type="entry name" value="NETRIN/LAMININ-RELATED"/>
    <property type="match status" value="1"/>
</dbReference>
<evidence type="ECO:0000256" key="8">
    <source>
        <dbReference type="ARBA" id="ARBA00022889"/>
    </source>
</evidence>
<feature type="domain" description="Laminin EGF-like" evidence="16">
    <location>
        <begin position="520"/>
        <end position="566"/>
    </location>
</feature>
<accession>A0AAW2HE94</accession>
<dbReference type="GO" id="GO:0070831">
    <property type="term" value="P:basement membrane assembly"/>
    <property type="evidence" value="ECO:0007669"/>
    <property type="project" value="TreeGrafter"/>
</dbReference>
<keyword evidence="3" id="KW-0272">Extracellular matrix</keyword>
<feature type="coiled-coil region" evidence="14">
    <location>
        <begin position="1554"/>
        <end position="1588"/>
    </location>
</feature>
<protein>
    <recommendedName>
        <fullName evidence="20">Laminin subunit beta-1</fullName>
    </recommendedName>
</protein>
<dbReference type="SMART" id="SM00181">
    <property type="entry name" value="EGF"/>
    <property type="match status" value="6"/>
</dbReference>
<dbReference type="CDD" id="cd00055">
    <property type="entry name" value="EGF_Lam"/>
    <property type="match status" value="13"/>
</dbReference>
<evidence type="ECO:0008006" key="20">
    <source>
        <dbReference type="Google" id="ProtNLM"/>
    </source>
</evidence>
<dbReference type="GO" id="GO:0030054">
    <property type="term" value="C:cell junction"/>
    <property type="evidence" value="ECO:0007669"/>
    <property type="project" value="UniProtKB-ARBA"/>
</dbReference>
<feature type="disulfide bond" evidence="13">
    <location>
        <begin position="1087"/>
        <end position="1104"/>
    </location>
</feature>
<feature type="disulfide bond" evidence="13">
    <location>
        <begin position="1085"/>
        <end position="1097"/>
    </location>
</feature>
<dbReference type="FunFam" id="2.10.25.10:FF:000138">
    <property type="entry name" value="Laminin subunit beta 1"/>
    <property type="match status" value="1"/>
</dbReference>
<evidence type="ECO:0000256" key="13">
    <source>
        <dbReference type="PROSITE-ProRule" id="PRU00460"/>
    </source>
</evidence>
<dbReference type="Gene3D" id="2.60.120.260">
    <property type="entry name" value="Galactose-binding domain-like"/>
    <property type="match status" value="1"/>
</dbReference>
<dbReference type="InterPro" id="IPR056863">
    <property type="entry name" value="LMN_ATRN_NET-like_EGF"/>
</dbReference>
<dbReference type="GO" id="GO:0034446">
    <property type="term" value="P:substrate adhesion-dependent cell spreading"/>
    <property type="evidence" value="ECO:0007669"/>
    <property type="project" value="TreeGrafter"/>
</dbReference>
<feature type="domain" description="Laminin EGF-like" evidence="16">
    <location>
        <begin position="280"/>
        <end position="345"/>
    </location>
</feature>
<evidence type="ECO:0000256" key="5">
    <source>
        <dbReference type="ARBA" id="ARBA00022729"/>
    </source>
</evidence>
<dbReference type="FunFam" id="2.10.25.10:FF:000084">
    <property type="entry name" value="Laminin subunit alpha 3"/>
    <property type="match status" value="1"/>
</dbReference>
<keyword evidence="12 13" id="KW-0424">Laminin EGF-like domain</keyword>
<dbReference type="Gene3D" id="2.170.300.10">
    <property type="entry name" value="Tie2 ligand-binding domain superfamily"/>
    <property type="match status" value="1"/>
</dbReference>
<evidence type="ECO:0000256" key="7">
    <source>
        <dbReference type="ARBA" id="ARBA00022869"/>
    </source>
</evidence>
<dbReference type="GO" id="GO:0009887">
    <property type="term" value="P:animal organ morphogenesis"/>
    <property type="evidence" value="ECO:0007669"/>
    <property type="project" value="TreeGrafter"/>
</dbReference>
<dbReference type="Pfam" id="PF24973">
    <property type="entry name" value="EGF_LMN_ATRN"/>
    <property type="match status" value="2"/>
</dbReference>
<dbReference type="InterPro" id="IPR000742">
    <property type="entry name" value="EGF"/>
</dbReference>
<keyword evidence="10 13" id="KW-1015">Disulfide bond</keyword>
<evidence type="ECO:0000256" key="9">
    <source>
        <dbReference type="ARBA" id="ARBA00023054"/>
    </source>
</evidence>
<evidence type="ECO:0000256" key="4">
    <source>
        <dbReference type="ARBA" id="ARBA00022553"/>
    </source>
</evidence>
<evidence type="ECO:0000313" key="19">
    <source>
        <dbReference type="EMBL" id="KAL0267896.1"/>
    </source>
</evidence>
<feature type="domain" description="Laminin EGF-like" evidence="16">
    <location>
        <begin position="982"/>
        <end position="1033"/>
    </location>
</feature>
<feature type="domain" description="Laminin N-terminal" evidence="18">
    <location>
        <begin position="42"/>
        <end position="279"/>
    </location>
</feature>
<feature type="disulfide bond" evidence="13">
    <location>
        <begin position="541"/>
        <end position="550"/>
    </location>
</feature>
<keyword evidence="2" id="KW-0964">Secreted</keyword>
<feature type="domain" description="Laminin EGF-like" evidence="16">
    <location>
        <begin position="873"/>
        <end position="922"/>
    </location>
</feature>
<dbReference type="PRINTS" id="PR00011">
    <property type="entry name" value="EGFLAMININ"/>
</dbReference>
<evidence type="ECO:0000256" key="1">
    <source>
        <dbReference type="ARBA" id="ARBA00004302"/>
    </source>
</evidence>
<feature type="disulfide bond" evidence="13">
    <location>
        <begin position="1006"/>
        <end position="1015"/>
    </location>
</feature>
<evidence type="ECO:0000256" key="11">
    <source>
        <dbReference type="ARBA" id="ARBA00023180"/>
    </source>
</evidence>
<feature type="domain" description="Laminin EGF-like" evidence="16">
    <location>
        <begin position="1133"/>
        <end position="1179"/>
    </location>
</feature>
<dbReference type="FunFam" id="2.60.120.260:FF:000010">
    <property type="entry name" value="Laminin subunit beta 1"/>
    <property type="match status" value="1"/>
</dbReference>
<dbReference type="PROSITE" id="PS51116">
    <property type="entry name" value="LAMININ_IVB"/>
    <property type="match status" value="1"/>
</dbReference>
<dbReference type="Pfam" id="PF21199">
    <property type="entry name" value="LAMININ_IV_B"/>
    <property type="match status" value="1"/>
</dbReference>
<feature type="disulfide bond" evidence="13">
    <location>
        <begin position="1133"/>
        <end position="1145"/>
    </location>
</feature>
<reference evidence="19" key="1">
    <citation type="journal article" date="2024" name="Gigascience">
        <title>Chromosome-level genome of the poultry shaft louse Menopon gallinae provides insight into the host-switching and adaptive evolution of parasitic lice.</title>
        <authorList>
            <person name="Xu Y."/>
            <person name="Ma L."/>
            <person name="Liu S."/>
            <person name="Liang Y."/>
            <person name="Liu Q."/>
            <person name="He Z."/>
            <person name="Tian L."/>
            <person name="Duan Y."/>
            <person name="Cai W."/>
            <person name="Li H."/>
            <person name="Song F."/>
        </authorList>
    </citation>
    <scope>NUCLEOTIDE SEQUENCE</scope>
    <source>
        <strain evidence="19">Cailab_2023a</strain>
    </source>
</reference>
<dbReference type="EMBL" id="JARGDH010000005">
    <property type="protein sequence ID" value="KAL0267896.1"/>
    <property type="molecule type" value="Genomic_DNA"/>
</dbReference>
<feature type="disulfide bond" evidence="13">
    <location>
        <begin position="439"/>
        <end position="448"/>
    </location>
</feature>
<feature type="disulfide bond" evidence="13">
    <location>
        <begin position="1154"/>
        <end position="1163"/>
    </location>
</feature>
<feature type="coiled-coil region" evidence="14">
    <location>
        <begin position="1739"/>
        <end position="1766"/>
    </location>
</feature>
<proteinExistence type="predicted"/>
<feature type="chain" id="PRO_5043665809" description="Laminin subunit beta-1" evidence="15">
    <location>
        <begin position="22"/>
        <end position="1779"/>
    </location>
</feature>
<dbReference type="PROSITE" id="PS50027">
    <property type="entry name" value="EGF_LAM_2"/>
    <property type="match status" value="12"/>
</dbReference>
<comment type="caution">
    <text evidence="19">The sequence shown here is derived from an EMBL/GenBank/DDBJ whole genome shotgun (WGS) entry which is preliminary data.</text>
</comment>
<feature type="domain" description="Laminin EGF-like" evidence="16">
    <location>
        <begin position="346"/>
        <end position="408"/>
    </location>
</feature>
<dbReference type="Gene3D" id="2.10.25.10">
    <property type="entry name" value="Laminin"/>
    <property type="match status" value="11"/>
</dbReference>
<feature type="disulfide bond" evidence="13">
    <location>
        <begin position="848"/>
        <end position="857"/>
    </location>
</feature>
<keyword evidence="11" id="KW-0325">Glycoprotein</keyword>
<feature type="disulfide bond" evidence="13">
    <location>
        <begin position="1057"/>
        <end position="1066"/>
    </location>
</feature>
<feature type="domain" description="Laminin IV type B" evidence="17">
    <location>
        <begin position="559"/>
        <end position="774"/>
    </location>
</feature>
<evidence type="ECO:0000259" key="18">
    <source>
        <dbReference type="PROSITE" id="PS51117"/>
    </source>
</evidence>
<feature type="disulfide bond" evidence="13">
    <location>
        <begin position="780"/>
        <end position="792"/>
    </location>
</feature>
<evidence type="ECO:0000256" key="3">
    <source>
        <dbReference type="ARBA" id="ARBA00022530"/>
    </source>
</evidence>